<reference evidence="3" key="1">
    <citation type="submission" date="2020-10" db="EMBL/GenBank/DDBJ databases">
        <title>Unveiling of a novel bifunctional photoreceptor, Dualchrome1, isolated from a cosmopolitan green alga.</title>
        <authorList>
            <person name="Suzuki S."/>
            <person name="Kawachi M."/>
        </authorList>
    </citation>
    <scope>NUCLEOTIDE SEQUENCE</scope>
    <source>
        <strain evidence="3">NIES 2893</strain>
    </source>
</reference>
<keyword evidence="2" id="KW-0472">Membrane</keyword>
<feature type="compositionally biased region" description="Basic and acidic residues" evidence="1">
    <location>
        <begin position="137"/>
        <end position="163"/>
    </location>
</feature>
<gene>
    <name evidence="3" type="ORF">PPROV_000910500</name>
</gene>
<evidence type="ECO:0008006" key="5">
    <source>
        <dbReference type="Google" id="ProtNLM"/>
    </source>
</evidence>
<keyword evidence="4" id="KW-1185">Reference proteome</keyword>
<accession>A0A830HT93</accession>
<feature type="transmembrane region" description="Helical" evidence="2">
    <location>
        <begin position="85"/>
        <end position="110"/>
    </location>
</feature>
<organism evidence="3 4">
    <name type="scientific">Pycnococcus provasolii</name>
    <dbReference type="NCBI Taxonomy" id="41880"/>
    <lineage>
        <taxon>Eukaryota</taxon>
        <taxon>Viridiplantae</taxon>
        <taxon>Chlorophyta</taxon>
        <taxon>Pseudoscourfieldiophyceae</taxon>
        <taxon>Pseudoscourfieldiales</taxon>
        <taxon>Pycnococcaceae</taxon>
        <taxon>Pycnococcus</taxon>
    </lineage>
</organism>
<feature type="compositionally biased region" description="Low complexity" evidence="1">
    <location>
        <begin position="206"/>
        <end position="216"/>
    </location>
</feature>
<dbReference type="EMBL" id="BNJQ01000029">
    <property type="protein sequence ID" value="GHP10374.1"/>
    <property type="molecule type" value="Genomic_DNA"/>
</dbReference>
<feature type="compositionally biased region" description="Low complexity" evidence="1">
    <location>
        <begin position="223"/>
        <end position="236"/>
    </location>
</feature>
<feature type="compositionally biased region" description="Low complexity" evidence="1">
    <location>
        <begin position="121"/>
        <end position="133"/>
    </location>
</feature>
<name>A0A830HT93_9CHLO</name>
<evidence type="ECO:0000313" key="4">
    <source>
        <dbReference type="Proteomes" id="UP000660262"/>
    </source>
</evidence>
<protein>
    <recommendedName>
        <fullName evidence="5">FZ domain-containing protein</fullName>
    </recommendedName>
</protein>
<feature type="compositionally biased region" description="Basic and acidic residues" evidence="1">
    <location>
        <begin position="170"/>
        <end position="179"/>
    </location>
</feature>
<evidence type="ECO:0000313" key="3">
    <source>
        <dbReference type="EMBL" id="GHP10374.1"/>
    </source>
</evidence>
<comment type="caution">
    <text evidence="3">The sequence shown here is derived from an EMBL/GenBank/DDBJ whole genome shotgun (WGS) entry which is preliminary data.</text>
</comment>
<keyword evidence="2" id="KW-1133">Transmembrane helix</keyword>
<dbReference type="AlphaFoldDB" id="A0A830HT93"/>
<dbReference type="Proteomes" id="UP000660262">
    <property type="component" value="Unassembled WGS sequence"/>
</dbReference>
<proteinExistence type="predicted"/>
<evidence type="ECO:0000256" key="1">
    <source>
        <dbReference type="SAM" id="MobiDB-lite"/>
    </source>
</evidence>
<keyword evidence="2" id="KW-0812">Transmembrane</keyword>
<feature type="compositionally biased region" description="Basic and acidic residues" evidence="1">
    <location>
        <begin position="194"/>
        <end position="204"/>
    </location>
</feature>
<evidence type="ECO:0000256" key="2">
    <source>
        <dbReference type="SAM" id="Phobius"/>
    </source>
</evidence>
<sequence length="439" mass="45232">MAVACAPSAPSAACAACAACKSSPGGLLRGRGGGSGRGDSAFGTPSSASASASASLKLNNTSSRTFQGTCISTCGLSGGFSTARFLFVFLFLVVLACTGSFRGVVVVAAADSEPRNQGILSSSSSSASSASSADVEDVLHNDKQNDGSKERDGSADTDVHPSEKNAGASSREESTHDDIAESQLASSAAAQPRESSEDKRRRELLQATAPPAQAPAGDGGGTPATPTGTPAPADGDASADLQPMTVVYNRDDFTRAGPYPYKECIRQPGEIGNDPAKTHAQCIPIEAGELTFCGGVAYDACMRVGNPSDYDLAIEASYLKRVTYSNTEETQTAARMCAFKSFLCANAFPQCLEYAELFGQSAEFERYYEIPLCWGFCVSSEMACLADGNAAALACMKLVEIGRVAPDRPGIICQGAGHAMHAAVAVVWAVLVVMATSPG</sequence>
<feature type="region of interest" description="Disordered" evidence="1">
    <location>
        <begin position="115"/>
        <end position="239"/>
    </location>
</feature>
<dbReference type="OrthoDB" id="565069at2759"/>
<feature type="compositionally biased region" description="Low complexity" evidence="1">
    <location>
        <begin position="181"/>
        <end position="191"/>
    </location>
</feature>